<sequence>MLPKTMTGRPHAQRGVTLIELMVGVAIGLLVVAVAMGALMVSRSVSGTVSDASEIQQQAAYAMRVIGLQLRQAGSLYLNPNPTNAASDNVLTAPVAFETTAPASGSANGFDPGTNTLSGASDPVTLTVGYRRYKESVHGSAVEQALARNCTGGPASTSDDQRVESVFQLNGSELRCAGNGASAQPIVQNVANFQVRYLLQDNTEPGNTKIQYATADAVGAANWGRVQAVEVCLVLYGVEPIDMPSGSTYTDCDGSTKVDMSTLTGERTRRMHIAFRNVFQLRSQGLVGSVL</sequence>
<dbReference type="RefSeq" id="WP_013520052.1">
    <property type="nucleotide sequence ID" value="NZ_CP051298.1"/>
</dbReference>
<protein>
    <submittedName>
        <fullName evidence="2">Prepilin-type N-terminal cleavage/methylation domain-containing protein</fullName>
    </submittedName>
</protein>
<keyword evidence="1" id="KW-0472">Membrane</keyword>
<evidence type="ECO:0000313" key="3">
    <source>
        <dbReference type="Proteomes" id="UP000500755"/>
    </source>
</evidence>
<dbReference type="InterPro" id="IPR012902">
    <property type="entry name" value="N_methyl_site"/>
</dbReference>
<dbReference type="InterPro" id="IPR032092">
    <property type="entry name" value="PilW"/>
</dbReference>
<dbReference type="EMBL" id="CP051298">
    <property type="protein sequence ID" value="QKD45126.1"/>
    <property type="molecule type" value="Genomic_DNA"/>
</dbReference>
<organism evidence="2 3">
    <name type="scientific">Alicycliphilus denitrificans</name>
    <dbReference type="NCBI Taxonomy" id="179636"/>
    <lineage>
        <taxon>Bacteria</taxon>
        <taxon>Pseudomonadati</taxon>
        <taxon>Pseudomonadota</taxon>
        <taxon>Betaproteobacteria</taxon>
        <taxon>Burkholderiales</taxon>
        <taxon>Comamonadaceae</taxon>
        <taxon>Alicycliphilus</taxon>
    </lineage>
</organism>
<dbReference type="Pfam" id="PF07963">
    <property type="entry name" value="N_methyl"/>
    <property type="match status" value="1"/>
</dbReference>
<dbReference type="Pfam" id="PF16074">
    <property type="entry name" value="PilW"/>
    <property type="match status" value="1"/>
</dbReference>
<dbReference type="PROSITE" id="PS00409">
    <property type="entry name" value="PROKAR_NTER_METHYL"/>
    <property type="match status" value="1"/>
</dbReference>
<gene>
    <name evidence="2" type="ORF">HF896_16590</name>
</gene>
<dbReference type="Proteomes" id="UP000500755">
    <property type="component" value="Chromosome"/>
</dbReference>
<evidence type="ECO:0000313" key="2">
    <source>
        <dbReference type="EMBL" id="QKD45126.1"/>
    </source>
</evidence>
<name>A0A858ZVY6_9BURK</name>
<evidence type="ECO:0000256" key="1">
    <source>
        <dbReference type="SAM" id="Phobius"/>
    </source>
</evidence>
<dbReference type="GO" id="GO:0043683">
    <property type="term" value="P:type IV pilus assembly"/>
    <property type="evidence" value="ECO:0007669"/>
    <property type="project" value="InterPro"/>
</dbReference>
<dbReference type="NCBIfam" id="TIGR02532">
    <property type="entry name" value="IV_pilin_GFxxxE"/>
    <property type="match status" value="1"/>
</dbReference>
<proteinExistence type="predicted"/>
<dbReference type="AlphaFoldDB" id="A0A858ZVY6"/>
<keyword evidence="1" id="KW-0812">Transmembrane</keyword>
<keyword evidence="1" id="KW-1133">Transmembrane helix</keyword>
<reference evidence="2 3" key="1">
    <citation type="submission" date="2020-05" db="EMBL/GenBank/DDBJ databases">
        <title>Complete genome sequence of Alicycliphilus denitrificans DP3.</title>
        <authorList>
            <person name="Chen X."/>
        </authorList>
    </citation>
    <scope>NUCLEOTIDE SEQUENCE [LARGE SCALE GENOMIC DNA]</scope>
    <source>
        <strain evidence="2 3">DP3</strain>
    </source>
</reference>
<feature type="transmembrane region" description="Helical" evidence="1">
    <location>
        <begin position="21"/>
        <end position="41"/>
    </location>
</feature>
<accession>A0A858ZVY6</accession>